<evidence type="ECO:0000313" key="2">
    <source>
        <dbReference type="Proteomes" id="UP000015104"/>
    </source>
</evidence>
<dbReference type="PRINTS" id="PR00081">
    <property type="entry name" value="GDHRDH"/>
</dbReference>
<name>T1JUK7_TETUR</name>
<dbReference type="EnsemblMetazoa" id="tetur02g01290.1">
    <property type="protein sequence ID" value="tetur02g01290.1"/>
    <property type="gene ID" value="tetur02g01290"/>
</dbReference>
<dbReference type="InterPro" id="IPR002347">
    <property type="entry name" value="SDR_fam"/>
</dbReference>
<dbReference type="HOGENOM" id="CLU_010194_1_0_1"/>
<dbReference type="OrthoDB" id="6509454at2759"/>
<dbReference type="SUPFAM" id="SSF51735">
    <property type="entry name" value="NAD(P)-binding Rossmann-fold domains"/>
    <property type="match status" value="1"/>
</dbReference>
<protein>
    <submittedName>
        <fullName evidence="1">Uncharacterized protein</fullName>
    </submittedName>
</protein>
<dbReference type="NCBIfam" id="NF005559">
    <property type="entry name" value="PRK07231.1"/>
    <property type="match status" value="1"/>
</dbReference>
<evidence type="ECO:0000313" key="1">
    <source>
        <dbReference type="EnsemblMetazoa" id="tetur02g01290.1"/>
    </source>
</evidence>
<dbReference type="eggNOG" id="KOG0725">
    <property type="taxonomic scope" value="Eukaryota"/>
</dbReference>
<dbReference type="Pfam" id="PF13561">
    <property type="entry name" value="adh_short_C2"/>
    <property type="match status" value="1"/>
</dbReference>
<dbReference type="FunFam" id="3.40.50.720:FF:000084">
    <property type="entry name" value="Short-chain dehydrogenase reductase"/>
    <property type="match status" value="1"/>
</dbReference>
<gene>
    <name evidence="1" type="primary">107371170</name>
</gene>
<dbReference type="PRINTS" id="PR00080">
    <property type="entry name" value="SDRFAMILY"/>
</dbReference>
<organism evidence="1 2">
    <name type="scientific">Tetranychus urticae</name>
    <name type="common">Two-spotted spider mite</name>
    <dbReference type="NCBI Taxonomy" id="32264"/>
    <lineage>
        <taxon>Eukaryota</taxon>
        <taxon>Metazoa</taxon>
        <taxon>Ecdysozoa</taxon>
        <taxon>Arthropoda</taxon>
        <taxon>Chelicerata</taxon>
        <taxon>Arachnida</taxon>
        <taxon>Acari</taxon>
        <taxon>Acariformes</taxon>
        <taxon>Trombidiformes</taxon>
        <taxon>Prostigmata</taxon>
        <taxon>Eleutherengona</taxon>
        <taxon>Raphignathae</taxon>
        <taxon>Tetranychoidea</taxon>
        <taxon>Tetranychidae</taxon>
        <taxon>Tetranychus</taxon>
    </lineage>
</organism>
<reference evidence="1" key="2">
    <citation type="submission" date="2015-06" db="UniProtKB">
        <authorList>
            <consortium name="EnsemblMetazoa"/>
        </authorList>
    </citation>
    <scope>IDENTIFICATION</scope>
</reference>
<dbReference type="EMBL" id="CAEY01000779">
    <property type="status" value="NOT_ANNOTATED_CDS"/>
    <property type="molecule type" value="Genomic_DNA"/>
</dbReference>
<proteinExistence type="predicted"/>
<dbReference type="Gene3D" id="3.40.50.720">
    <property type="entry name" value="NAD(P)-binding Rossmann-like Domain"/>
    <property type="match status" value="1"/>
</dbReference>
<reference evidence="2" key="1">
    <citation type="submission" date="2011-08" db="EMBL/GenBank/DDBJ databases">
        <authorList>
            <person name="Rombauts S."/>
        </authorList>
    </citation>
    <scope>NUCLEOTIDE SEQUENCE</scope>
    <source>
        <strain evidence="2">London</strain>
    </source>
</reference>
<dbReference type="InterPro" id="IPR036291">
    <property type="entry name" value="NAD(P)-bd_dom_sf"/>
</dbReference>
<dbReference type="Proteomes" id="UP000015104">
    <property type="component" value="Unassembled WGS sequence"/>
</dbReference>
<dbReference type="PANTHER" id="PTHR43975:SF2">
    <property type="entry name" value="EG:BACR7A4.14 PROTEIN-RELATED"/>
    <property type="match status" value="1"/>
</dbReference>
<dbReference type="PANTHER" id="PTHR43975">
    <property type="entry name" value="ZGC:101858"/>
    <property type="match status" value="1"/>
</dbReference>
<sequence length="279" mass="29735">MAGIIDSKTFAGKVVIVTGSSQGIGEINAIHFAKLGASVVVTGRNKERVDKVVGECQSHSPNGAKILGVVGDVSNDDFCRVLIDTTIEQLGRLDVLVNNAGISRPVSLDDPVEKFISGLDEIYAVNLRAVLFLIHLATPHLIKTKGNIINVSSCAGQRPWERGTAYCSLKAALDMVVKTLNLELGPKGVRINNVSPAYTETAMLSKGIEDLMPLIRKRVAETYPLGRIGESEDVSNAIVFLASDMASFISGSCLPVDGGSLDGSYTHTPPDIMKMILSK</sequence>
<dbReference type="STRING" id="32264.T1JUK7"/>
<dbReference type="AlphaFoldDB" id="T1JUK7"/>
<accession>T1JUK7</accession>
<keyword evidence="2" id="KW-1185">Reference proteome</keyword>